<dbReference type="Pfam" id="PF03455">
    <property type="entry name" value="dDENN"/>
    <property type="match status" value="1"/>
</dbReference>
<comment type="function">
    <text evidence="7">The pyruvate dehydrogenase complex catalyzes the overall conversion of pyruvate to acetyl-CoA and CO(2).</text>
</comment>
<keyword evidence="7" id="KW-0012">Acyltransferase</keyword>
<dbReference type="SMART" id="SM00801">
    <property type="entry name" value="dDENN"/>
    <property type="match status" value="1"/>
</dbReference>
<keyword evidence="12" id="KW-0670">Pyruvate</keyword>
<gene>
    <name evidence="12" type="ORF">X777_15360</name>
</gene>
<keyword evidence="4 7" id="KW-0450">Lipoyl</keyword>
<comment type="similarity">
    <text evidence="2 7">Belongs to the 2-oxoacid dehydrogenase family.</text>
</comment>
<dbReference type="CDD" id="cd06849">
    <property type="entry name" value="lipoyl_domain"/>
    <property type="match status" value="1"/>
</dbReference>
<reference evidence="12 13" key="1">
    <citation type="journal article" date="2014" name="Curr. Biol.">
        <title>The genome of the clonal raider ant Cerapachys biroi.</title>
        <authorList>
            <person name="Oxley P.R."/>
            <person name="Ji L."/>
            <person name="Fetter-Pruneda I."/>
            <person name="McKenzie S.K."/>
            <person name="Li C."/>
            <person name="Hu H."/>
            <person name="Zhang G."/>
            <person name="Kronauer D.J."/>
        </authorList>
    </citation>
    <scope>NUCLEOTIDE SEQUENCE [LARGE SCALE GENOMIC DNA]</scope>
</reference>
<dbReference type="SUPFAM" id="SSF47005">
    <property type="entry name" value="Peripheral subunit-binding domain of 2-oxo acid dehydrogenase complex"/>
    <property type="match status" value="1"/>
</dbReference>
<dbReference type="PROSITE" id="PS51826">
    <property type="entry name" value="PSBD"/>
    <property type="match status" value="1"/>
</dbReference>
<dbReference type="PANTHER" id="PTHR13196:SF14">
    <property type="entry name" value="UDENN DOMAIN-CONTAINING PROTEIN"/>
    <property type="match status" value="1"/>
</dbReference>
<keyword evidence="6" id="KW-0968">Cytoplasmic vesicle</keyword>
<feature type="compositionally biased region" description="Pro residues" evidence="8">
    <location>
        <begin position="174"/>
        <end position="205"/>
    </location>
</feature>
<dbReference type="SUPFAM" id="SSF51230">
    <property type="entry name" value="Single hybrid motif"/>
    <property type="match status" value="1"/>
</dbReference>
<dbReference type="GO" id="GO:0045254">
    <property type="term" value="C:pyruvate dehydrogenase complex"/>
    <property type="evidence" value="ECO:0007669"/>
    <property type="project" value="UniProtKB-UniRule"/>
</dbReference>
<dbReference type="GO" id="GO:0006897">
    <property type="term" value="P:endocytosis"/>
    <property type="evidence" value="ECO:0007669"/>
    <property type="project" value="TreeGrafter"/>
</dbReference>
<dbReference type="InterPro" id="IPR006257">
    <property type="entry name" value="LAT1"/>
</dbReference>
<comment type="catalytic activity">
    <reaction evidence="7">
        <text>N(6)-[(R)-dihydrolipoyl]-L-lysyl-[protein] + acetyl-CoA = N(6)-[(R)-S(8)-acetyldihydrolipoyl]-L-lysyl-[protein] + CoA</text>
        <dbReference type="Rhea" id="RHEA:17017"/>
        <dbReference type="Rhea" id="RHEA-COMP:10475"/>
        <dbReference type="Rhea" id="RHEA-COMP:10478"/>
        <dbReference type="ChEBI" id="CHEBI:57287"/>
        <dbReference type="ChEBI" id="CHEBI:57288"/>
        <dbReference type="ChEBI" id="CHEBI:83100"/>
        <dbReference type="ChEBI" id="CHEBI:83111"/>
        <dbReference type="EC" id="2.3.1.12"/>
    </reaction>
</comment>
<dbReference type="EC" id="2.3.1.12" evidence="7"/>
<keyword evidence="13" id="KW-1185">Reference proteome</keyword>
<dbReference type="Gene3D" id="3.40.50.11500">
    <property type="match status" value="1"/>
</dbReference>
<feature type="compositionally biased region" description="Polar residues" evidence="8">
    <location>
        <begin position="1198"/>
        <end position="1213"/>
    </location>
</feature>
<dbReference type="Gene3D" id="6.10.140.1000">
    <property type="match status" value="1"/>
</dbReference>
<dbReference type="SMART" id="SM00799">
    <property type="entry name" value="DENN"/>
    <property type="match status" value="1"/>
</dbReference>
<dbReference type="OrthoDB" id="206724at2759"/>
<dbReference type="InterPro" id="IPR023213">
    <property type="entry name" value="CAT-like_dom_sf"/>
</dbReference>
<dbReference type="PROSITE" id="PS50211">
    <property type="entry name" value="DENN"/>
    <property type="match status" value="1"/>
</dbReference>
<evidence type="ECO:0000256" key="8">
    <source>
        <dbReference type="SAM" id="MobiDB-lite"/>
    </source>
</evidence>
<dbReference type="Proteomes" id="UP000053097">
    <property type="component" value="Unassembled WGS sequence"/>
</dbReference>
<dbReference type="OMA" id="AYPCEIE"/>
<name>A0A026VV59_OOCBI</name>
<evidence type="ECO:0000256" key="1">
    <source>
        <dbReference type="ARBA" id="ARBA00004132"/>
    </source>
</evidence>
<dbReference type="NCBIfam" id="TIGR01349">
    <property type="entry name" value="PDHac_trf_mito"/>
    <property type="match status" value="1"/>
</dbReference>
<dbReference type="SUPFAM" id="SSF52777">
    <property type="entry name" value="CoA-dependent acyltransferases"/>
    <property type="match status" value="1"/>
</dbReference>
<comment type="cofactor">
    <cofactor evidence="7">
        <name>(R)-lipoate</name>
        <dbReference type="ChEBI" id="CHEBI:83088"/>
    </cofactor>
    <text evidence="7">Binds 1 lipoyl cofactor covalently.</text>
</comment>
<dbReference type="InterPro" id="IPR043153">
    <property type="entry name" value="DENN_C"/>
</dbReference>
<protein>
    <recommendedName>
        <fullName evidence="7">Acetyltransferase component of pyruvate dehydrogenase complex</fullName>
        <ecNumber evidence="7">2.3.1.12</ecNumber>
    </recommendedName>
</protein>
<dbReference type="GO" id="GO:1901981">
    <property type="term" value="F:phosphatidylinositol phosphate binding"/>
    <property type="evidence" value="ECO:0007669"/>
    <property type="project" value="TreeGrafter"/>
</dbReference>
<dbReference type="FunFam" id="3.40.50.11500:FF:000001">
    <property type="entry name" value="Putative DENN domain-containing protein 1A"/>
    <property type="match status" value="1"/>
</dbReference>
<evidence type="ECO:0000259" key="11">
    <source>
        <dbReference type="PROSITE" id="PS51826"/>
    </source>
</evidence>
<dbReference type="Gene3D" id="4.10.320.10">
    <property type="entry name" value="E3-binding domain"/>
    <property type="match status" value="1"/>
</dbReference>
<dbReference type="GO" id="GO:0005085">
    <property type="term" value="F:guanyl-nucleotide exchange factor activity"/>
    <property type="evidence" value="ECO:0007669"/>
    <property type="project" value="InterPro"/>
</dbReference>
<feature type="domain" description="UDENN" evidence="9">
    <location>
        <begin position="392"/>
        <end position="766"/>
    </location>
</feature>
<feature type="domain" description="Lipoyl-binding" evidence="10">
    <location>
        <begin position="69"/>
        <end position="145"/>
    </location>
</feature>
<comment type="subcellular location">
    <subcellularLocation>
        <location evidence="1">Cytoplasmic vesicle</location>
        <location evidence="1">Clathrin-coated vesicle</location>
    </subcellularLocation>
    <subcellularLocation>
        <location evidence="7">Mitochondrion</location>
    </subcellularLocation>
</comment>
<dbReference type="InterPro" id="IPR001194">
    <property type="entry name" value="cDENN_dom"/>
</dbReference>
<dbReference type="Pfam" id="PF00198">
    <property type="entry name" value="2-oxoacid_dh"/>
    <property type="match status" value="1"/>
</dbReference>
<feature type="region of interest" description="Disordered" evidence="8">
    <location>
        <begin position="1183"/>
        <end position="1250"/>
    </location>
</feature>
<proteinExistence type="inferred from homology"/>
<evidence type="ECO:0000256" key="6">
    <source>
        <dbReference type="ARBA" id="ARBA00023329"/>
    </source>
</evidence>
<dbReference type="Pfam" id="PF02141">
    <property type="entry name" value="DENN"/>
    <property type="match status" value="1"/>
</dbReference>
<evidence type="ECO:0000259" key="9">
    <source>
        <dbReference type="PROSITE" id="PS50211"/>
    </source>
</evidence>
<dbReference type="FunFam" id="2.40.50.100:FF:000010">
    <property type="entry name" value="Acetyltransferase component of pyruvate dehydrogenase complex"/>
    <property type="match status" value="1"/>
</dbReference>
<feature type="region of interest" description="Disordered" evidence="8">
    <location>
        <begin position="174"/>
        <end position="207"/>
    </location>
</feature>
<dbReference type="PROSITE" id="PS50968">
    <property type="entry name" value="BIOTINYL_LIPOYL"/>
    <property type="match status" value="1"/>
</dbReference>
<feature type="compositionally biased region" description="Polar residues" evidence="8">
    <location>
        <begin position="853"/>
        <end position="865"/>
    </location>
</feature>
<dbReference type="Gene3D" id="2.40.50.100">
    <property type="match status" value="1"/>
</dbReference>
<dbReference type="GO" id="GO:0030136">
    <property type="term" value="C:clathrin-coated vesicle"/>
    <property type="evidence" value="ECO:0007669"/>
    <property type="project" value="UniProtKB-SubCell"/>
</dbReference>
<evidence type="ECO:0000256" key="3">
    <source>
        <dbReference type="ARBA" id="ARBA00022679"/>
    </source>
</evidence>
<feature type="compositionally biased region" description="Low complexity" evidence="8">
    <location>
        <begin position="989"/>
        <end position="998"/>
    </location>
</feature>
<dbReference type="PANTHER" id="PTHR13196">
    <property type="entry name" value="DENN DOMAIN-CONTAINING"/>
    <property type="match status" value="1"/>
</dbReference>
<organism evidence="12 13">
    <name type="scientific">Ooceraea biroi</name>
    <name type="common">Clonal raider ant</name>
    <name type="synonym">Cerapachys biroi</name>
    <dbReference type="NCBI Taxonomy" id="2015173"/>
    <lineage>
        <taxon>Eukaryota</taxon>
        <taxon>Metazoa</taxon>
        <taxon>Ecdysozoa</taxon>
        <taxon>Arthropoda</taxon>
        <taxon>Hexapoda</taxon>
        <taxon>Insecta</taxon>
        <taxon>Pterygota</taxon>
        <taxon>Neoptera</taxon>
        <taxon>Endopterygota</taxon>
        <taxon>Hymenoptera</taxon>
        <taxon>Apocrita</taxon>
        <taxon>Aculeata</taxon>
        <taxon>Formicoidea</taxon>
        <taxon>Formicidae</taxon>
        <taxon>Dorylinae</taxon>
        <taxon>Ooceraea</taxon>
    </lineage>
</organism>
<dbReference type="STRING" id="2015173.A0A026VV59"/>
<dbReference type="PROSITE" id="PS00189">
    <property type="entry name" value="LIPOYL"/>
    <property type="match status" value="1"/>
</dbReference>
<feature type="domain" description="Peripheral subunit-binding (PSBD)" evidence="11">
    <location>
        <begin position="211"/>
        <end position="248"/>
    </location>
</feature>
<accession>A0A026VV59</accession>
<dbReference type="FunFam" id="3.30.559.10:FF:000003">
    <property type="entry name" value="Acetyltransferase component of pyruvate dehydrogenase complex"/>
    <property type="match status" value="1"/>
</dbReference>
<evidence type="ECO:0000256" key="5">
    <source>
        <dbReference type="ARBA" id="ARBA00022946"/>
    </source>
</evidence>
<dbReference type="InterPro" id="IPR011053">
    <property type="entry name" value="Single_hybrid_motif"/>
</dbReference>
<keyword evidence="3 7" id="KW-0808">Transferase</keyword>
<dbReference type="GO" id="GO:0005739">
    <property type="term" value="C:mitochondrion"/>
    <property type="evidence" value="ECO:0007669"/>
    <property type="project" value="UniProtKB-SubCell"/>
</dbReference>
<evidence type="ECO:0000313" key="12">
    <source>
        <dbReference type="EMBL" id="EZA47612.1"/>
    </source>
</evidence>
<dbReference type="Gene3D" id="3.30.559.10">
    <property type="entry name" value="Chloramphenicol acetyltransferase-like domain"/>
    <property type="match status" value="1"/>
</dbReference>
<dbReference type="Pfam" id="PF02817">
    <property type="entry name" value="E3_binding"/>
    <property type="match status" value="1"/>
</dbReference>
<keyword evidence="5" id="KW-0809">Transit peptide</keyword>
<dbReference type="InterPro" id="IPR004167">
    <property type="entry name" value="PSBD"/>
</dbReference>
<dbReference type="GO" id="GO:0032456">
    <property type="term" value="P:endocytic recycling"/>
    <property type="evidence" value="ECO:0007669"/>
    <property type="project" value="TreeGrafter"/>
</dbReference>
<dbReference type="InterPro" id="IPR040032">
    <property type="entry name" value="DENND1A/B/C"/>
</dbReference>
<dbReference type="InterPro" id="IPR037516">
    <property type="entry name" value="Tripartite_DENN"/>
</dbReference>
<feature type="region of interest" description="Disordered" evidence="8">
    <location>
        <begin position="962"/>
        <end position="1007"/>
    </location>
</feature>
<dbReference type="GO" id="GO:0004742">
    <property type="term" value="F:dihydrolipoyllysine-residue acetyltransferase activity"/>
    <property type="evidence" value="ECO:0007669"/>
    <property type="project" value="UniProtKB-UniRule"/>
</dbReference>
<feature type="region of interest" description="Disordered" evidence="8">
    <location>
        <begin position="836"/>
        <end position="925"/>
    </location>
</feature>
<dbReference type="InterPro" id="IPR000089">
    <property type="entry name" value="Biotin_lipoyl"/>
</dbReference>
<dbReference type="Pfam" id="PF00364">
    <property type="entry name" value="Biotin_lipoyl"/>
    <property type="match status" value="1"/>
</dbReference>
<evidence type="ECO:0000256" key="7">
    <source>
        <dbReference type="RuleBase" id="RU361137"/>
    </source>
</evidence>
<dbReference type="GO" id="GO:0005829">
    <property type="term" value="C:cytosol"/>
    <property type="evidence" value="ECO:0007669"/>
    <property type="project" value="TreeGrafter"/>
</dbReference>
<dbReference type="InterPro" id="IPR036625">
    <property type="entry name" value="E3-bd_dom_sf"/>
</dbReference>
<evidence type="ECO:0000259" key="10">
    <source>
        <dbReference type="PROSITE" id="PS50968"/>
    </source>
</evidence>
<evidence type="ECO:0000313" key="13">
    <source>
        <dbReference type="Proteomes" id="UP000053097"/>
    </source>
</evidence>
<dbReference type="InterPro" id="IPR003016">
    <property type="entry name" value="2-oxoA_DH_lipoyl-BS"/>
</dbReference>
<dbReference type="GO" id="GO:0045333">
    <property type="term" value="P:cellular respiration"/>
    <property type="evidence" value="ECO:0007669"/>
    <property type="project" value="UniProtKB-ARBA"/>
</dbReference>
<dbReference type="InterPro" id="IPR005112">
    <property type="entry name" value="dDENN_dom"/>
</dbReference>
<evidence type="ECO:0000256" key="2">
    <source>
        <dbReference type="ARBA" id="ARBA00007317"/>
    </source>
</evidence>
<evidence type="ECO:0000256" key="4">
    <source>
        <dbReference type="ARBA" id="ARBA00022823"/>
    </source>
</evidence>
<sequence>MIRTTSSLRNGLARAIVRGSNARTNTVRSTAVRCLHRKHQQRIQSHHTLRLITASWQQQLRFYADYPDHIKVPLPALSPTMDTGTIVSWQKKEGDKLNEGDLLAEIETDKATMGFETPEEGYLAKILVPAGTKNVPIGKLVCIIVQDESSVAAFKDFVDDATIIAPPVAPVPTPAAAPPPAAPAPPVKPPPTPTPTAPRAPVPAPPREKAYVSPLARRLAAEKGLSLEGVKGTGLYGSITVKDLEGAAAVSAVQPTAAAVPGTVDIPISSIRAVIAKRLLESKQTIPHYYLSLDVKMDAVLAMREQFNKLLEKEKIKLSVNDIIIKAMAMACRKVPEGNTAWLGNVIRQYNNVDVSVAVSTDSGLITPIVFSADAKGIAQISKEVKALAAKAREGKLKPQEFQGGTITVSNLGMFGIKNFSAIINPPQSIILAVGCTEPRLVPAKNEQGLLVQHFSFVLTSIDSKWTFGFCRHDPKTETALVVLSALPWHETFYKLLNHIASLTSNASGEDLWKFLENIYTCGVPIPGNSISIPLPNSTVNFICQSPKQFQLPSIPENRNLTEYYSAIDSHNMMMIFASMLYERRIIFTSKRLSRLSACVQACNALIYPMIWQHIYIPVLPLSLIDYLLAPMPFLIGVPTPTLQKVLKSDLGEVVILDADNNTIESPFQDLESLPQDVVTNLKKALRNRPALLGDGVSRAFLRALVQLTAGYREALTLQQGERITFNQNAFVESRPSSMQPFLRKMLELQIFQQFIEERLNMLNSGLGFSDEFEMEACSYSTKSSSKFMQQYREWTYTMRKESSAFFRSVKDKANPAVKYAVKSVKDKGKDMKTAYKGLKWKGRSNRSETTMRFHQPRSAPSSPTVDRKPIDFTSPPKSPNGITATTSYRKELRLRNSNFTDTSRKQYSPLSPSSPEDSDSPPERINMDLMRELQDVIFPNTPPVDRTLKPVRSLDSLRPAWSGHLRHGPPPSTVITNPSEVPSKKPISFSSSSSSRSLLPDNSVDGSKGFALNSLAAKSNKTVREIDKTSLLPTPPASHNRSTESNRFLHEVHNDLIKPLVNVLSSCDPGKENTKSEKGFSLNNKEFNSTDIFVNTDSIPSVWDSEPFDRPSKTSNFLHEVNEDDPFDTSKVFTPTFLHTAPLFKSTVPSMPAQFHPLPHPFNTTSCSAHAKDSPEVPDLIRLDSTNSSDDFDPLLSKSSEFPSTKQMSQSLHLPEMGEGLSNPLYPYFQQPLHKSNDKPKTNTSDSVGDMDLLQAYGIDFNKFSLANGESSTKDTATCNRSVPH</sequence>
<dbReference type="EMBL" id="KK107796">
    <property type="protein sequence ID" value="EZA47612.1"/>
    <property type="molecule type" value="Genomic_DNA"/>
</dbReference>
<dbReference type="InterPro" id="IPR001078">
    <property type="entry name" value="2-oxoacid_DH_actylTfrase"/>
</dbReference>